<organism evidence="1 2">
    <name type="scientific">Paraburkholderia fungorum</name>
    <dbReference type="NCBI Taxonomy" id="134537"/>
    <lineage>
        <taxon>Bacteria</taxon>
        <taxon>Pseudomonadati</taxon>
        <taxon>Pseudomonadota</taxon>
        <taxon>Betaproteobacteria</taxon>
        <taxon>Burkholderiales</taxon>
        <taxon>Burkholderiaceae</taxon>
        <taxon>Paraburkholderia</taxon>
    </lineage>
</organism>
<name>A0AAP5QD73_9BURK</name>
<dbReference type="Proteomes" id="UP001246473">
    <property type="component" value="Unassembled WGS sequence"/>
</dbReference>
<dbReference type="AlphaFoldDB" id="A0AAP5QD73"/>
<reference evidence="1" key="1">
    <citation type="submission" date="2022-08" db="EMBL/GenBank/DDBJ databases">
        <authorList>
            <person name="Kim S.-J."/>
        </authorList>
    </citation>
    <scope>NUCLEOTIDE SEQUENCE</scope>
    <source>
        <strain evidence="1">KJ</strain>
    </source>
</reference>
<dbReference type="RefSeq" id="WP_315696984.1">
    <property type="nucleotide sequence ID" value="NZ_JANSLM010000008.1"/>
</dbReference>
<evidence type="ECO:0000313" key="2">
    <source>
        <dbReference type="Proteomes" id="UP001246473"/>
    </source>
</evidence>
<accession>A0AAP5QD73</accession>
<comment type="caution">
    <text evidence="1">The sequence shown here is derived from an EMBL/GenBank/DDBJ whole genome shotgun (WGS) entry which is preliminary data.</text>
</comment>
<evidence type="ECO:0000313" key="1">
    <source>
        <dbReference type="EMBL" id="MDT8840097.1"/>
    </source>
</evidence>
<sequence>MHQLVSFSLPPTFPPEAIPAAGAQFVAACWPGMSRHQLLGRARQRGWQPSWKRLPHLATEDDIDIYRFGLTIDGCVVPLIARMRRVAGVVKPSRPPERDERQQTLF</sequence>
<proteinExistence type="predicted"/>
<gene>
    <name evidence="1" type="ORF">ParKJ_21980</name>
</gene>
<protein>
    <submittedName>
        <fullName evidence="1">Uncharacterized protein</fullName>
    </submittedName>
</protein>
<dbReference type="EMBL" id="JANSLM010000008">
    <property type="protein sequence ID" value="MDT8840097.1"/>
    <property type="molecule type" value="Genomic_DNA"/>
</dbReference>